<dbReference type="GeneID" id="85444216"/>
<evidence type="ECO:0000256" key="8">
    <source>
        <dbReference type="SAM" id="Phobius"/>
    </source>
</evidence>
<dbReference type="FunFam" id="1.20.1250.20:FF:000064">
    <property type="entry name" value="MFS allantoate transporter"/>
    <property type="match status" value="1"/>
</dbReference>
<dbReference type="RefSeq" id="XP_060415393.1">
    <property type="nucleotide sequence ID" value="XM_060559976.1"/>
</dbReference>
<dbReference type="GO" id="GO:0022857">
    <property type="term" value="F:transmembrane transporter activity"/>
    <property type="evidence" value="ECO:0007669"/>
    <property type="project" value="InterPro"/>
</dbReference>
<comment type="caution">
    <text evidence="9">The sequence shown here is derived from an EMBL/GenBank/DDBJ whole genome shotgun (WGS) entry which is preliminary data.</text>
</comment>
<evidence type="ECO:0000256" key="1">
    <source>
        <dbReference type="ARBA" id="ARBA00004141"/>
    </source>
</evidence>
<accession>A0AAD8Q1L5</accession>
<feature type="transmembrane region" description="Helical" evidence="8">
    <location>
        <begin position="136"/>
        <end position="157"/>
    </location>
</feature>
<evidence type="ECO:0000313" key="10">
    <source>
        <dbReference type="Proteomes" id="UP001230504"/>
    </source>
</evidence>
<dbReference type="EMBL" id="JAHLJV010000021">
    <property type="protein sequence ID" value="KAK1594172.1"/>
    <property type="molecule type" value="Genomic_DNA"/>
</dbReference>
<dbReference type="AlphaFoldDB" id="A0AAD8Q1L5"/>
<proteinExistence type="inferred from homology"/>
<keyword evidence="3 8" id="KW-0812">Transmembrane</keyword>
<gene>
    <name evidence="9" type="ORF">LY79DRAFT_578801</name>
</gene>
<evidence type="ECO:0000256" key="7">
    <source>
        <dbReference type="SAM" id="MobiDB-lite"/>
    </source>
</evidence>
<dbReference type="InterPro" id="IPR011701">
    <property type="entry name" value="MFS"/>
</dbReference>
<keyword evidence="2" id="KW-0813">Transport</keyword>
<feature type="transmembrane region" description="Helical" evidence="8">
    <location>
        <begin position="77"/>
        <end position="100"/>
    </location>
</feature>
<dbReference type="InterPro" id="IPR036259">
    <property type="entry name" value="MFS_trans_sf"/>
</dbReference>
<feature type="transmembrane region" description="Helical" evidence="8">
    <location>
        <begin position="40"/>
        <end position="65"/>
    </location>
</feature>
<feature type="transmembrane region" description="Helical" evidence="8">
    <location>
        <begin position="112"/>
        <end position="130"/>
    </location>
</feature>
<feature type="transmembrane region" description="Helical" evidence="8">
    <location>
        <begin position="365"/>
        <end position="384"/>
    </location>
</feature>
<evidence type="ECO:0000256" key="5">
    <source>
        <dbReference type="ARBA" id="ARBA00023136"/>
    </source>
</evidence>
<dbReference type="GO" id="GO:0016020">
    <property type="term" value="C:membrane"/>
    <property type="evidence" value="ECO:0007669"/>
    <property type="project" value="UniProtKB-SubCell"/>
</dbReference>
<feature type="transmembrane region" description="Helical" evidence="8">
    <location>
        <begin position="396"/>
        <end position="416"/>
    </location>
</feature>
<feature type="transmembrane region" description="Helical" evidence="8">
    <location>
        <begin position="428"/>
        <end position="449"/>
    </location>
</feature>
<dbReference type="SUPFAM" id="SSF103473">
    <property type="entry name" value="MFS general substrate transporter"/>
    <property type="match status" value="1"/>
</dbReference>
<evidence type="ECO:0000313" key="9">
    <source>
        <dbReference type="EMBL" id="KAK1594172.1"/>
    </source>
</evidence>
<dbReference type="Gene3D" id="1.20.1250.20">
    <property type="entry name" value="MFS general substrate transporter like domains"/>
    <property type="match status" value="2"/>
</dbReference>
<organism evidence="9 10">
    <name type="scientific">Colletotrichum navitas</name>
    <dbReference type="NCBI Taxonomy" id="681940"/>
    <lineage>
        <taxon>Eukaryota</taxon>
        <taxon>Fungi</taxon>
        <taxon>Dikarya</taxon>
        <taxon>Ascomycota</taxon>
        <taxon>Pezizomycotina</taxon>
        <taxon>Sordariomycetes</taxon>
        <taxon>Hypocreomycetidae</taxon>
        <taxon>Glomerellales</taxon>
        <taxon>Glomerellaceae</taxon>
        <taxon>Colletotrichum</taxon>
        <taxon>Colletotrichum graminicola species complex</taxon>
    </lineage>
</organism>
<dbReference type="PANTHER" id="PTHR43791">
    <property type="entry name" value="PERMEASE-RELATED"/>
    <property type="match status" value="1"/>
</dbReference>
<keyword evidence="4 8" id="KW-1133">Transmembrane helix</keyword>
<dbReference type="Proteomes" id="UP001230504">
    <property type="component" value="Unassembled WGS sequence"/>
</dbReference>
<dbReference type="Pfam" id="PF07690">
    <property type="entry name" value="MFS_1"/>
    <property type="match status" value="1"/>
</dbReference>
<feature type="compositionally biased region" description="Polar residues" evidence="7">
    <location>
        <begin position="1"/>
        <end position="11"/>
    </location>
</feature>
<feature type="transmembrane region" description="Helical" evidence="8">
    <location>
        <begin position="202"/>
        <end position="221"/>
    </location>
</feature>
<sequence length="688" mass="75184">MGSPSDVQQNHPPAEAQAGERQHVDSTMAKRIVRKIDLNLIPLLFITYMLNFMDKTILSSAAVFGLRDDTKLKGQDYSWVSSIFYFGYFAWTYPTSILIARLPVAKYMTANTFFWGAVVALTAACTNYGGLLTVRFLLGAAEATITPAFMFLTSTWYTRDEIPTRTGIWFAGNSVGGLVASFVAFGFGHVSDDHKVGPWRSMYILLGILTFIWAFVLWIWLPDTIAKARFLTTDERRYAVDRVVIAGTGSTAKTHWKWDQVMECLIDPKTWFIFGLEIITQIPNGGTQNFANLVIKSFGFTSLQSTLINIPYSLLTAGVIAGTGWIAGRYRKMNCILIAIIVLPCITGSAIIYSRESVSSGVQLFGYFLLAPGPAAMPLAMSLVQANYRGVTKKMTMSALLFLAYCAGNIAGPQFFKASEEPHYNTAFRTIMICYALVVFLALGLRFYLEWMNAKRTREEGYEGSAGGAGAVGGGKVMQADGNADDVADMVDQVELRPEDYEDVTDWKTAGFRWERMRSGVGLHSPDSAVDETHFDASRVVAAGQNILDGSGHGATGGLISFENDVDAGATNDSGYCGNPAHDSGASMSNLSRLITSTKAGCRNGSELLSGGRGSGFESQFGRHKLLPVFDTDLPPAFYNVFSYRYTPAPQHLRFSGESDGLSAIALALVGRQSVTMKVQEEGYQTEI</sequence>
<evidence type="ECO:0000256" key="2">
    <source>
        <dbReference type="ARBA" id="ARBA00022448"/>
    </source>
</evidence>
<reference evidence="9" key="1">
    <citation type="submission" date="2021-06" db="EMBL/GenBank/DDBJ databases">
        <title>Comparative genomics, transcriptomics and evolutionary studies reveal genomic signatures of adaptation to plant cell wall in hemibiotrophic fungi.</title>
        <authorList>
            <consortium name="DOE Joint Genome Institute"/>
            <person name="Baroncelli R."/>
            <person name="Diaz J.F."/>
            <person name="Benocci T."/>
            <person name="Peng M."/>
            <person name="Battaglia E."/>
            <person name="Haridas S."/>
            <person name="Andreopoulos W."/>
            <person name="Labutti K."/>
            <person name="Pangilinan J."/>
            <person name="Floch G.L."/>
            <person name="Makela M.R."/>
            <person name="Henrissat B."/>
            <person name="Grigoriev I.V."/>
            <person name="Crouch J.A."/>
            <person name="De Vries R.P."/>
            <person name="Sukno S.A."/>
            <person name="Thon M.R."/>
        </authorList>
    </citation>
    <scope>NUCLEOTIDE SEQUENCE</scope>
    <source>
        <strain evidence="9">CBS 125086</strain>
    </source>
</reference>
<evidence type="ECO:0000256" key="3">
    <source>
        <dbReference type="ARBA" id="ARBA00022692"/>
    </source>
</evidence>
<keyword evidence="5 8" id="KW-0472">Membrane</keyword>
<protein>
    <submittedName>
        <fullName evidence="9">Major facilitator superfamily domain-containing protein</fullName>
    </submittedName>
</protein>
<keyword evidence="10" id="KW-1185">Reference proteome</keyword>
<dbReference type="PANTHER" id="PTHR43791:SF10">
    <property type="entry name" value="MAJOR FACILITATOR SUPERFAMILY (MFS) PROFILE DOMAIN-CONTAINING PROTEIN"/>
    <property type="match status" value="1"/>
</dbReference>
<feature type="transmembrane region" description="Helical" evidence="8">
    <location>
        <begin position="335"/>
        <end position="353"/>
    </location>
</feature>
<comment type="similarity">
    <text evidence="6">Belongs to the major facilitator superfamily. Allantoate permease family.</text>
</comment>
<evidence type="ECO:0000256" key="6">
    <source>
        <dbReference type="ARBA" id="ARBA00037968"/>
    </source>
</evidence>
<comment type="subcellular location">
    <subcellularLocation>
        <location evidence="1">Membrane</location>
        <topology evidence="1">Multi-pass membrane protein</topology>
    </subcellularLocation>
</comment>
<evidence type="ECO:0000256" key="4">
    <source>
        <dbReference type="ARBA" id="ARBA00022989"/>
    </source>
</evidence>
<name>A0AAD8Q1L5_9PEZI</name>
<feature type="region of interest" description="Disordered" evidence="7">
    <location>
        <begin position="1"/>
        <end position="23"/>
    </location>
</feature>
<feature type="transmembrane region" description="Helical" evidence="8">
    <location>
        <begin position="169"/>
        <end position="190"/>
    </location>
</feature>